<comment type="caution">
    <text evidence="3">The sequence shown here is derived from an EMBL/GenBank/DDBJ whole genome shotgun (WGS) entry which is preliminary data.</text>
</comment>
<sequence>MVESLIKEGIGSDKGIQDETENGNGIADAVLEECSKKSDDGNNDNDKVNDDLNDVTTDKTKDVTIDKNNDNSKNGVENLNQSTYASKLNANNNNDGNKLFFVSTCTKTIGEEVVRLEEELVREGCEKWKYTICGYFVGCRMSVYELKYNIKRMWGRLGLKDIVVDADEICFLKFKSEEQMNLVLDQSLWLYNVPLEAWSIKGISTISTRLGMPVKIDHMTAEMCKGSGRLGYARVLVEIDASKQDAVIVGVFGHSLNNCKSMPKGTVEVEQGINHNEKGENNSKGFVEVRNRKNEMTNHGMNNQLQQWKNALPRNEQVNNNVKYTYKKKNQEIKQTVFAKKDKSKPETGKAGTNAGKVWKISKENANEINRSTNKYAVLSDEDNGSNESNMEDGFADKRLIKAMERKEAMDDEDSNEEDVYVNQNGAIHDITANENIEIDDICSSRFYYTWIKSLKNPSNSALNKLARIMCNDTFLSSYGNVHGMFLPFMISDHSPAVLVVPNVLNRKRKSFRSVNYVANKTEFLDTVKKDWEIEIKGCNMFKVVKIMRYLKKSLNDLNWKNGNLFDKNFLCKSTPVKPLSDLGDIAVKKLSMEVADKMIVEVTDKEIKKALFDIDNDLLILCNGDKDSLRVVKKALNEFSNVSGLLPNLNNSTIFFGSVNEGLKRELLHILPFKLGSLPMKYMGVLVATKLGVKDLVKNLDKLFKKFLWYSRDFAKGKARVAWNLVCRPEDQGALGPIKDIIPNRLVLEARFKGIETVKEGIINGRWDWPDEWGVLYPMLKQIVDKMMTWYKGDPLKCSLCKKEADSHKHLFFECQYAKKVWIHMQSKSTIEWKTSDLQNMVEKLSSKALGNKIYHIANRLIISSTVYQIWNERNKRNFQNSSRSPKELVGCIEGNIIDMLKSLNVKKSSNVKMVADILGIKIG</sequence>
<dbReference type="EMBL" id="BKCJ010000922">
    <property type="protein sequence ID" value="GEU37381.1"/>
    <property type="molecule type" value="Genomic_DNA"/>
</dbReference>
<feature type="compositionally biased region" description="Basic and acidic residues" evidence="1">
    <location>
        <begin position="33"/>
        <end position="55"/>
    </location>
</feature>
<accession>A0A6L2JK31</accession>
<name>A0A6L2JK31_TANCI</name>
<proteinExistence type="predicted"/>
<organism evidence="3">
    <name type="scientific">Tanacetum cinerariifolium</name>
    <name type="common">Dalmatian daisy</name>
    <name type="synonym">Chrysanthemum cinerariifolium</name>
    <dbReference type="NCBI Taxonomy" id="118510"/>
    <lineage>
        <taxon>Eukaryota</taxon>
        <taxon>Viridiplantae</taxon>
        <taxon>Streptophyta</taxon>
        <taxon>Embryophyta</taxon>
        <taxon>Tracheophyta</taxon>
        <taxon>Spermatophyta</taxon>
        <taxon>Magnoliopsida</taxon>
        <taxon>eudicotyledons</taxon>
        <taxon>Gunneridae</taxon>
        <taxon>Pentapetalae</taxon>
        <taxon>asterids</taxon>
        <taxon>campanulids</taxon>
        <taxon>Asterales</taxon>
        <taxon>Asteraceae</taxon>
        <taxon>Asteroideae</taxon>
        <taxon>Anthemideae</taxon>
        <taxon>Anthemidinae</taxon>
        <taxon>Tanacetum</taxon>
    </lineage>
</organism>
<feature type="region of interest" description="Disordered" evidence="1">
    <location>
        <begin position="1"/>
        <end position="55"/>
    </location>
</feature>
<dbReference type="Pfam" id="PF13966">
    <property type="entry name" value="zf-RVT"/>
    <property type="match status" value="1"/>
</dbReference>
<gene>
    <name evidence="3" type="ORF">Tci_009359</name>
</gene>
<reference evidence="3" key="1">
    <citation type="journal article" date="2019" name="Sci. Rep.">
        <title>Draft genome of Tanacetum cinerariifolium, the natural source of mosquito coil.</title>
        <authorList>
            <person name="Yamashiro T."/>
            <person name="Shiraishi A."/>
            <person name="Satake H."/>
            <person name="Nakayama K."/>
        </authorList>
    </citation>
    <scope>NUCLEOTIDE SEQUENCE</scope>
</reference>
<dbReference type="PANTHER" id="PTHR33116:SF76">
    <property type="entry name" value="DUF4283 DOMAIN-CONTAINING PROTEIN"/>
    <property type="match status" value="1"/>
</dbReference>
<dbReference type="AlphaFoldDB" id="A0A6L2JK31"/>
<dbReference type="InterPro" id="IPR026960">
    <property type="entry name" value="RVT-Znf"/>
</dbReference>
<evidence type="ECO:0000256" key="1">
    <source>
        <dbReference type="SAM" id="MobiDB-lite"/>
    </source>
</evidence>
<evidence type="ECO:0000313" key="3">
    <source>
        <dbReference type="EMBL" id="GEU37381.1"/>
    </source>
</evidence>
<feature type="domain" description="Reverse transcriptase zinc-binding" evidence="2">
    <location>
        <begin position="786"/>
        <end position="823"/>
    </location>
</feature>
<dbReference type="PANTHER" id="PTHR33116">
    <property type="entry name" value="REVERSE TRANSCRIPTASE ZINC-BINDING DOMAIN-CONTAINING PROTEIN-RELATED-RELATED"/>
    <property type="match status" value="1"/>
</dbReference>
<protein>
    <recommendedName>
        <fullName evidence="2">Reverse transcriptase zinc-binding domain-containing protein</fullName>
    </recommendedName>
</protein>
<evidence type="ECO:0000259" key="2">
    <source>
        <dbReference type="Pfam" id="PF13966"/>
    </source>
</evidence>